<dbReference type="GO" id="GO:0003682">
    <property type="term" value="F:chromatin binding"/>
    <property type="evidence" value="ECO:0007669"/>
    <property type="project" value="InterPro"/>
</dbReference>
<dbReference type="InterPro" id="IPR029063">
    <property type="entry name" value="SAM-dependent_MTases_sf"/>
</dbReference>
<dbReference type="PANTHER" id="PTHR10629:SF54">
    <property type="entry name" value="DNA METHYLTRANSFERASE DIM-2"/>
    <property type="match status" value="1"/>
</dbReference>
<dbReference type="InterPro" id="IPR057215">
    <property type="entry name" value="DUF7893"/>
</dbReference>
<dbReference type="GO" id="GO:0003886">
    <property type="term" value="F:DNA (cytosine-5-)-methyltransferase activity"/>
    <property type="evidence" value="ECO:0007669"/>
    <property type="project" value="UniProtKB-EC"/>
</dbReference>
<gene>
    <name evidence="10" type="ORF">EV356DRAFT_521810</name>
</gene>
<dbReference type="EC" id="2.1.1.37" evidence="2"/>
<feature type="active site" evidence="8">
    <location>
        <position position="675"/>
    </location>
</feature>
<sequence length="978" mass="110866">MKGGNLPKNLYLRQALREEKASPSDPIEETEYTVFALSDFSIYGPEHGDRANDFVPLHRLCVAHGHNDLFFDGIIGFGNVRQYVQRVRFSTLTIEGYGKGSRISEICIQSTAGASKNIWYSLGEPAEEYRRYHEAFLWIAEFAKHFVDYLCYHLSVRLEDLRRDFYAWLRSRSPLELRRSRWLSEYGRQDFRQAFVSYCEFLWKEAYSVDTDALNHPIWLEADPRQLQAIKEEPFKESMTIVTPYAYECFKHMYFQHFLKRKDITNPAVLKTYQLRVATMGFTKLGSNSTITKGTESPQKRFLDGQIRVGSVIAIERDRDSDWKDNSSTWYAYVQGVTQDRCRNQLLRLNVIWLYRPGETILSKGIYLWEKELFFSDHCNCGDADLLTSEALHAVDVEWFGTDPTTSADFFVCQKYCTRDGAYSFRELQQSDFKCPCTNQKSALTTVQEKYKPGDPVLVQMNRVLEPCILYSIGAEVEGLQEVTVQRLKRLKAKIPSARPNELGWTEQICPVQATRVFKKCHIRIYTRKQREFGQIPAPYSRDGTADCWYISAKILGSEGDSEIIEYLQAGSRLPFDESFDPLRPKAKPLLGLDLFCGAGSFGRGLEESGAVEMKYAIDFNKQAMHTYSANIKADDVKLFLGSADDYLSNAMAGSRQDNVAAIGEVEECSAGSPCVGFSNAQPNKQSDMSKKNASMVASVIAFLDFYRPRYGILENVPAMATDIGGQNVFAQVLCALVAMGRVRLFIVCSAPGQEPFNHPSLTHAHPTGISPAKLGKAVNGQPFGERRFEDAYPFNCVTAREATEDLPYIGDSHVQVCIRHPDHRTSRAENMFNRCLIGMIPTTPYGANFITASQMSVVAKPQMDKYAPRSVGRFGQNQNSWRRIRPDGLFSTVTTFITPWDYKAGRTIHWEEHRLLTIEEARRAQGIPEEEVLVGLPSSQWKQIANGVARGVSLALGMAMREAWLTNPEDSKMKRSA</sequence>
<comment type="similarity">
    <text evidence="8">Belongs to the class I-like SAM-binding methyltransferase superfamily. C5-methyltransferase family.</text>
</comment>
<accession>A0A6A6HHH9</accession>
<dbReference type="PROSITE" id="PS51038">
    <property type="entry name" value="BAH"/>
    <property type="match status" value="1"/>
</dbReference>
<evidence type="ECO:0000256" key="5">
    <source>
        <dbReference type="ARBA" id="ARBA00022691"/>
    </source>
</evidence>
<evidence type="ECO:0000256" key="6">
    <source>
        <dbReference type="ARBA" id="ARBA00023125"/>
    </source>
</evidence>
<evidence type="ECO:0000256" key="1">
    <source>
        <dbReference type="ARBA" id="ARBA00004123"/>
    </source>
</evidence>
<keyword evidence="3 8" id="KW-0489">Methyltransferase</keyword>
<reference evidence="10" key="1">
    <citation type="journal article" date="2020" name="Stud. Mycol.">
        <title>101 Dothideomycetes genomes: a test case for predicting lifestyles and emergence of pathogens.</title>
        <authorList>
            <person name="Haridas S."/>
            <person name="Albert R."/>
            <person name="Binder M."/>
            <person name="Bloem J."/>
            <person name="Labutti K."/>
            <person name="Salamov A."/>
            <person name="Andreopoulos B."/>
            <person name="Baker S."/>
            <person name="Barry K."/>
            <person name="Bills G."/>
            <person name="Bluhm B."/>
            <person name="Cannon C."/>
            <person name="Castanera R."/>
            <person name="Culley D."/>
            <person name="Daum C."/>
            <person name="Ezra D."/>
            <person name="Gonzalez J."/>
            <person name="Henrissat B."/>
            <person name="Kuo A."/>
            <person name="Liang C."/>
            <person name="Lipzen A."/>
            <person name="Lutzoni F."/>
            <person name="Magnuson J."/>
            <person name="Mondo S."/>
            <person name="Nolan M."/>
            <person name="Ohm R."/>
            <person name="Pangilinan J."/>
            <person name="Park H.-J."/>
            <person name="Ramirez L."/>
            <person name="Alfaro M."/>
            <person name="Sun H."/>
            <person name="Tritt A."/>
            <person name="Yoshinaga Y."/>
            <person name="Zwiers L.-H."/>
            <person name="Turgeon B."/>
            <person name="Goodwin S."/>
            <person name="Spatafora J."/>
            <person name="Crous P."/>
            <person name="Grigoriev I."/>
        </authorList>
    </citation>
    <scope>NUCLEOTIDE SEQUENCE</scope>
    <source>
        <strain evidence="10">Tuck. ex Michener</strain>
    </source>
</reference>
<proteinExistence type="inferred from homology"/>
<evidence type="ECO:0000256" key="3">
    <source>
        <dbReference type="ARBA" id="ARBA00022603"/>
    </source>
</evidence>
<keyword evidence="7" id="KW-0539">Nucleus</keyword>
<comment type="subcellular location">
    <subcellularLocation>
        <location evidence="1">Nucleus</location>
    </subcellularLocation>
</comment>
<dbReference type="GO" id="GO:0044027">
    <property type="term" value="P:negative regulation of gene expression via chromosomal CpG island methylation"/>
    <property type="evidence" value="ECO:0007669"/>
    <property type="project" value="TreeGrafter"/>
</dbReference>
<dbReference type="Gene3D" id="3.90.120.10">
    <property type="entry name" value="DNA Methylase, subunit A, domain 2"/>
    <property type="match status" value="1"/>
</dbReference>
<evidence type="ECO:0000256" key="4">
    <source>
        <dbReference type="ARBA" id="ARBA00022679"/>
    </source>
</evidence>
<dbReference type="InterPro" id="IPR001025">
    <property type="entry name" value="BAH_dom"/>
</dbReference>
<evidence type="ECO:0000259" key="9">
    <source>
        <dbReference type="PROSITE" id="PS51038"/>
    </source>
</evidence>
<name>A0A6A6HHH9_VIRVR</name>
<dbReference type="InterPro" id="IPR043151">
    <property type="entry name" value="BAH_sf"/>
</dbReference>
<keyword evidence="6" id="KW-0238">DNA-binding</keyword>
<dbReference type="OrthoDB" id="5376140at2759"/>
<feature type="domain" description="BAH" evidence="9">
    <location>
        <begin position="305"/>
        <end position="427"/>
    </location>
</feature>
<keyword evidence="5 8" id="KW-0949">S-adenosyl-L-methionine</keyword>
<evidence type="ECO:0000256" key="7">
    <source>
        <dbReference type="ARBA" id="ARBA00023242"/>
    </source>
</evidence>
<dbReference type="Pfam" id="PF25423">
    <property type="entry name" value="DUF7893"/>
    <property type="match status" value="1"/>
</dbReference>
<dbReference type="SUPFAM" id="SSF53335">
    <property type="entry name" value="S-adenosyl-L-methionine-dependent methyltransferases"/>
    <property type="match status" value="1"/>
</dbReference>
<dbReference type="EMBL" id="ML991781">
    <property type="protein sequence ID" value="KAF2237298.1"/>
    <property type="molecule type" value="Genomic_DNA"/>
</dbReference>
<dbReference type="PANTHER" id="PTHR10629">
    <property type="entry name" value="CYTOSINE-SPECIFIC METHYLTRANSFERASE"/>
    <property type="match status" value="1"/>
</dbReference>
<dbReference type="AlphaFoldDB" id="A0A6A6HHH9"/>
<dbReference type="Gene3D" id="3.40.50.150">
    <property type="entry name" value="Vaccinia Virus protein VP39"/>
    <property type="match status" value="1"/>
</dbReference>
<dbReference type="GO" id="GO:0003677">
    <property type="term" value="F:DNA binding"/>
    <property type="evidence" value="ECO:0007669"/>
    <property type="project" value="UniProtKB-KW"/>
</dbReference>
<dbReference type="GO" id="GO:0005634">
    <property type="term" value="C:nucleus"/>
    <property type="evidence" value="ECO:0007669"/>
    <property type="project" value="UniProtKB-SubCell"/>
</dbReference>
<dbReference type="InterPro" id="IPR001525">
    <property type="entry name" value="C5_MeTfrase"/>
</dbReference>
<evidence type="ECO:0000313" key="11">
    <source>
        <dbReference type="Proteomes" id="UP000800092"/>
    </source>
</evidence>
<evidence type="ECO:0000256" key="8">
    <source>
        <dbReference type="PROSITE-ProRule" id="PRU01016"/>
    </source>
</evidence>
<dbReference type="Pfam" id="PF00145">
    <property type="entry name" value="DNA_methylase"/>
    <property type="match status" value="1"/>
</dbReference>
<evidence type="ECO:0000256" key="2">
    <source>
        <dbReference type="ARBA" id="ARBA00011975"/>
    </source>
</evidence>
<organism evidence="10 11">
    <name type="scientific">Viridothelium virens</name>
    <name type="common">Speckled blister lichen</name>
    <name type="synonym">Trypethelium virens</name>
    <dbReference type="NCBI Taxonomy" id="1048519"/>
    <lineage>
        <taxon>Eukaryota</taxon>
        <taxon>Fungi</taxon>
        <taxon>Dikarya</taxon>
        <taxon>Ascomycota</taxon>
        <taxon>Pezizomycotina</taxon>
        <taxon>Dothideomycetes</taxon>
        <taxon>Dothideomycetes incertae sedis</taxon>
        <taxon>Trypetheliales</taxon>
        <taxon>Trypetheliaceae</taxon>
        <taxon>Viridothelium</taxon>
    </lineage>
</organism>
<evidence type="ECO:0000313" key="10">
    <source>
        <dbReference type="EMBL" id="KAF2237298.1"/>
    </source>
</evidence>
<keyword evidence="11" id="KW-1185">Reference proteome</keyword>
<dbReference type="Proteomes" id="UP000800092">
    <property type="component" value="Unassembled WGS sequence"/>
</dbReference>
<dbReference type="GO" id="GO:0032259">
    <property type="term" value="P:methylation"/>
    <property type="evidence" value="ECO:0007669"/>
    <property type="project" value="UniProtKB-KW"/>
</dbReference>
<keyword evidence="4 8" id="KW-0808">Transferase</keyword>
<dbReference type="InterPro" id="IPR050390">
    <property type="entry name" value="C5-Methyltransferase"/>
</dbReference>
<protein>
    <recommendedName>
        <fullName evidence="2">DNA (cytosine-5-)-methyltransferase</fullName>
        <ecNumber evidence="2">2.1.1.37</ecNumber>
    </recommendedName>
</protein>
<dbReference type="PROSITE" id="PS51679">
    <property type="entry name" value="SAM_MT_C5"/>
    <property type="match status" value="1"/>
</dbReference>
<dbReference type="Gene3D" id="2.30.30.490">
    <property type="match status" value="1"/>
</dbReference>